<accession>A0A482GE10</accession>
<proteinExistence type="predicted"/>
<reference evidence="1 2" key="1">
    <citation type="submission" date="2018-12" db="EMBL/GenBank/DDBJ databases">
        <title>Still something new to discover - new insights into E. coli phage diversity and taxonomy.</title>
        <authorList>
            <person name="Korf I.H.E."/>
            <person name="Adriaennsens E."/>
            <person name="Dreiseikelmann B."/>
            <person name="Kropinski A."/>
            <person name="Nimtz M."/>
            <person name="Meier-Kolthoff J.P."/>
            <person name="Rohde M."/>
            <person name="van Raaij M."/>
            <person name="Wittmann J."/>
        </authorList>
    </citation>
    <scope>NUCLEOTIDE SEQUENCE [LARGE SCALE GENOMIC DNA]</scope>
</reference>
<dbReference type="EMBL" id="MK327938">
    <property type="protein sequence ID" value="QBO63960.1"/>
    <property type="molecule type" value="Genomic_DNA"/>
</dbReference>
<name>A0A482GE10_BPGOS</name>
<sequence>MSLFLFSVISDGNKAIYAKATYIKHVIYPNV</sequence>
<dbReference type="Proteomes" id="UP000294673">
    <property type="component" value="Segment"/>
</dbReference>
<evidence type="ECO:0000313" key="2">
    <source>
        <dbReference type="Proteomes" id="UP000294673"/>
    </source>
</evidence>
<keyword evidence="2" id="KW-1185">Reference proteome</keyword>
<evidence type="ECO:0000313" key="1">
    <source>
        <dbReference type="EMBL" id="QBO63960.1"/>
    </source>
</evidence>
<organismHost>
    <name type="scientific">Escherichia coli</name>
    <dbReference type="NCBI Taxonomy" id="562"/>
</organismHost>
<protein>
    <submittedName>
        <fullName evidence="1">Uncharacterized protein</fullName>
    </submittedName>
</protein>
<organism evidence="1 2">
    <name type="scientific">Escherichia phage vB_EcoM_Goslar</name>
    <dbReference type="NCBI Taxonomy" id="2502409"/>
    <lineage>
        <taxon>Viruses</taxon>
        <taxon>Duplodnaviria</taxon>
        <taxon>Heunggongvirae</taxon>
        <taxon>Uroviricota</taxon>
        <taxon>Caudoviricetes</taxon>
        <taxon>Chimalliviridae</taxon>
        <taxon>Goslarvirus</taxon>
        <taxon>Goslarvirus goslar</taxon>
    </lineage>
</organism>
<gene>
    <name evidence="1" type="ORF">Goslar_00167</name>
</gene>